<dbReference type="AlphaFoldDB" id="A0A444W6M5"/>
<proteinExistence type="predicted"/>
<sequence>MTTLDFTVGEAAITFYNNDWGKETVTYNGKVVSEKTSIFGTRHEFTVDNDTYELITSFVINSTIGLKTQLRKNGRLQEEKTSGQSLLHLVIGIAALAIVIEVFRALF</sequence>
<dbReference type="OrthoDB" id="1446628at2"/>
<name>A0A444W6M5_9FLAO</name>
<keyword evidence="1" id="KW-0472">Membrane</keyword>
<evidence type="ECO:0000256" key="1">
    <source>
        <dbReference type="SAM" id="Phobius"/>
    </source>
</evidence>
<dbReference type="EMBL" id="JUIW01000010">
    <property type="protein sequence ID" value="RYJ41511.1"/>
    <property type="molecule type" value="Genomic_DNA"/>
</dbReference>
<accession>A0A444W6M5</accession>
<dbReference type="Proteomes" id="UP000289775">
    <property type="component" value="Unassembled WGS sequence"/>
</dbReference>
<reference evidence="2 3" key="1">
    <citation type="submission" date="2014-12" db="EMBL/GenBank/DDBJ databases">
        <title>Genome sequence of Flavobacterium beibuense RSKm HC5.</title>
        <authorList>
            <person name="Kim J.F."/>
            <person name="Song J.Y."/>
            <person name="Kwak M.-J."/>
            <person name="Lee S.-W."/>
        </authorList>
    </citation>
    <scope>NUCLEOTIDE SEQUENCE [LARGE SCALE GENOMIC DNA]</scope>
    <source>
        <strain evidence="2 3">RSKm HC5</strain>
    </source>
</reference>
<feature type="transmembrane region" description="Helical" evidence="1">
    <location>
        <begin position="85"/>
        <end position="106"/>
    </location>
</feature>
<evidence type="ECO:0000313" key="2">
    <source>
        <dbReference type="EMBL" id="RYJ41511.1"/>
    </source>
</evidence>
<keyword evidence="1" id="KW-1133">Transmembrane helix</keyword>
<keyword evidence="3" id="KW-1185">Reference proteome</keyword>
<protein>
    <submittedName>
        <fullName evidence="2">Uncharacterized protein</fullName>
    </submittedName>
</protein>
<dbReference type="RefSeq" id="WP_129751973.1">
    <property type="nucleotide sequence ID" value="NZ_JUIW01000010.1"/>
</dbReference>
<organism evidence="2 3">
    <name type="scientific">Flavobacterium beibuense</name>
    <dbReference type="NCBI Taxonomy" id="657326"/>
    <lineage>
        <taxon>Bacteria</taxon>
        <taxon>Pseudomonadati</taxon>
        <taxon>Bacteroidota</taxon>
        <taxon>Flavobacteriia</taxon>
        <taxon>Flavobacteriales</taxon>
        <taxon>Flavobacteriaceae</taxon>
        <taxon>Flavobacterium</taxon>
    </lineage>
</organism>
<gene>
    <name evidence="2" type="ORF">NU09_2885</name>
</gene>
<keyword evidence="1" id="KW-0812">Transmembrane</keyword>
<comment type="caution">
    <text evidence="2">The sequence shown here is derived from an EMBL/GenBank/DDBJ whole genome shotgun (WGS) entry which is preliminary data.</text>
</comment>
<evidence type="ECO:0000313" key="3">
    <source>
        <dbReference type="Proteomes" id="UP000289775"/>
    </source>
</evidence>